<proteinExistence type="predicted"/>
<name>A0A8D9DQW7_BRACM</name>
<organism evidence="1 2">
    <name type="scientific">Brassica campestris</name>
    <name type="common">Field mustard</name>
    <dbReference type="NCBI Taxonomy" id="3711"/>
    <lineage>
        <taxon>Eukaryota</taxon>
        <taxon>Viridiplantae</taxon>
        <taxon>Streptophyta</taxon>
        <taxon>Embryophyta</taxon>
        <taxon>Tracheophyta</taxon>
        <taxon>Spermatophyta</taxon>
        <taxon>Magnoliopsida</taxon>
        <taxon>eudicotyledons</taxon>
        <taxon>Gunneridae</taxon>
        <taxon>Pentapetalae</taxon>
        <taxon>rosids</taxon>
        <taxon>malvids</taxon>
        <taxon>Brassicales</taxon>
        <taxon>Brassicaceae</taxon>
        <taxon>Brassiceae</taxon>
        <taxon>Brassica</taxon>
    </lineage>
</organism>
<sequence>MKKPKVLTLGPHIINKIWGSKSLKSLCKIVKIFMFMFST</sequence>
<gene>
    <name evidence="1" type="ORF">BRAPAZ1V2_A05P41790.2</name>
</gene>
<dbReference type="EMBL" id="LS974621">
    <property type="protein sequence ID" value="CAG7877658.1"/>
    <property type="molecule type" value="Genomic_DNA"/>
</dbReference>
<dbReference type="Gramene" id="A05p41790.2_BraZ1">
    <property type="protein sequence ID" value="A05p41790.2_BraZ1.CDS.1"/>
    <property type="gene ID" value="A05g41790.2_BraZ1"/>
</dbReference>
<accession>A0A8D9DQW7</accession>
<reference evidence="1 2" key="1">
    <citation type="submission" date="2021-07" db="EMBL/GenBank/DDBJ databases">
        <authorList>
            <consortium name="Genoscope - CEA"/>
            <person name="William W."/>
        </authorList>
    </citation>
    <scope>NUCLEOTIDE SEQUENCE [LARGE SCALE GENOMIC DNA]</scope>
</reference>
<evidence type="ECO:0000313" key="2">
    <source>
        <dbReference type="Proteomes" id="UP000694005"/>
    </source>
</evidence>
<dbReference type="Proteomes" id="UP000694005">
    <property type="component" value="Chromosome A05"/>
</dbReference>
<protein>
    <submittedName>
        <fullName evidence="1">Uncharacterized protein</fullName>
    </submittedName>
</protein>
<dbReference type="AlphaFoldDB" id="A0A8D9DQW7"/>
<evidence type="ECO:0000313" key="1">
    <source>
        <dbReference type="EMBL" id="CAG7877658.1"/>
    </source>
</evidence>